<sequence>MIRFGMCIEYLQGHNHQALNFQYSSFLVEVILIFIHFNFQAAGWSEEKDFVIYGIFVIFKGLKEEVKVASVIEYFKKIDQWTGLMRTLKNENIKFQVLNSPF</sequence>
<dbReference type="AlphaFoldDB" id="A0A8S1T917"/>
<proteinExistence type="predicted"/>
<comment type="caution">
    <text evidence="1">The sequence shown here is derived from an EMBL/GenBank/DDBJ whole genome shotgun (WGS) entry which is preliminary data.</text>
</comment>
<evidence type="ECO:0000313" key="2">
    <source>
        <dbReference type="Proteomes" id="UP000689195"/>
    </source>
</evidence>
<name>A0A8S1T917_9CILI</name>
<keyword evidence="2" id="KW-1185">Reference proteome</keyword>
<dbReference type="Proteomes" id="UP000689195">
    <property type="component" value="Unassembled WGS sequence"/>
</dbReference>
<organism evidence="1 2">
    <name type="scientific">Paramecium pentaurelia</name>
    <dbReference type="NCBI Taxonomy" id="43138"/>
    <lineage>
        <taxon>Eukaryota</taxon>
        <taxon>Sar</taxon>
        <taxon>Alveolata</taxon>
        <taxon>Ciliophora</taxon>
        <taxon>Intramacronucleata</taxon>
        <taxon>Oligohymenophorea</taxon>
        <taxon>Peniculida</taxon>
        <taxon>Parameciidae</taxon>
        <taxon>Paramecium</taxon>
    </lineage>
</organism>
<protein>
    <submittedName>
        <fullName evidence="1">Uncharacterized protein</fullName>
    </submittedName>
</protein>
<evidence type="ECO:0000313" key="1">
    <source>
        <dbReference type="EMBL" id="CAD8148238.1"/>
    </source>
</evidence>
<accession>A0A8S1T917</accession>
<gene>
    <name evidence="1" type="ORF">PPENT_87.1.T0170382</name>
</gene>
<reference evidence="1" key="1">
    <citation type="submission" date="2021-01" db="EMBL/GenBank/DDBJ databases">
        <authorList>
            <consortium name="Genoscope - CEA"/>
            <person name="William W."/>
        </authorList>
    </citation>
    <scope>NUCLEOTIDE SEQUENCE</scope>
</reference>
<dbReference type="EMBL" id="CAJJDO010000017">
    <property type="protein sequence ID" value="CAD8148238.1"/>
    <property type="molecule type" value="Genomic_DNA"/>
</dbReference>